<name>A0A8S3BS45_9BILA</name>
<protein>
    <recommendedName>
        <fullName evidence="2">C2H2-type domain-containing protein</fullName>
    </recommendedName>
</protein>
<gene>
    <name evidence="3" type="ORF">SMN809_LOCUS48924</name>
    <name evidence="4" type="ORF">SMN809_LOCUS53789</name>
</gene>
<dbReference type="InterPro" id="IPR036236">
    <property type="entry name" value="Znf_C2H2_sf"/>
</dbReference>
<dbReference type="PROSITE" id="PS50157">
    <property type="entry name" value="ZINC_FINGER_C2H2_2"/>
    <property type="match status" value="1"/>
</dbReference>
<organism evidence="3 5">
    <name type="scientific">Rotaria magnacalcarata</name>
    <dbReference type="NCBI Taxonomy" id="392030"/>
    <lineage>
        <taxon>Eukaryota</taxon>
        <taxon>Metazoa</taxon>
        <taxon>Spiralia</taxon>
        <taxon>Gnathifera</taxon>
        <taxon>Rotifera</taxon>
        <taxon>Eurotatoria</taxon>
        <taxon>Bdelloidea</taxon>
        <taxon>Philodinida</taxon>
        <taxon>Philodinidae</taxon>
        <taxon>Rotaria</taxon>
    </lineage>
</organism>
<evidence type="ECO:0000313" key="5">
    <source>
        <dbReference type="Proteomes" id="UP000676336"/>
    </source>
</evidence>
<comment type="caution">
    <text evidence="3">The sequence shown here is derived from an EMBL/GenBank/DDBJ whole genome shotgun (WGS) entry which is preliminary data.</text>
</comment>
<dbReference type="EMBL" id="CAJOBI010158310">
    <property type="protein sequence ID" value="CAF4840649.1"/>
    <property type="molecule type" value="Genomic_DNA"/>
</dbReference>
<feature type="non-terminal residue" evidence="3">
    <location>
        <position position="71"/>
    </location>
</feature>
<dbReference type="GO" id="GO:0008270">
    <property type="term" value="F:zinc ion binding"/>
    <property type="evidence" value="ECO:0007669"/>
    <property type="project" value="UniProtKB-KW"/>
</dbReference>
<keyword evidence="1" id="KW-0863">Zinc-finger</keyword>
<evidence type="ECO:0000313" key="4">
    <source>
        <dbReference type="EMBL" id="CAF4944007.1"/>
    </source>
</evidence>
<keyword evidence="1" id="KW-0479">Metal-binding</keyword>
<dbReference type="EMBL" id="CAJOBI010186009">
    <property type="protein sequence ID" value="CAF4944007.1"/>
    <property type="molecule type" value="Genomic_DNA"/>
</dbReference>
<dbReference type="SUPFAM" id="SSF57667">
    <property type="entry name" value="beta-beta-alpha zinc fingers"/>
    <property type="match status" value="1"/>
</dbReference>
<reference evidence="3" key="1">
    <citation type="submission" date="2021-02" db="EMBL/GenBank/DDBJ databases">
        <authorList>
            <person name="Nowell W R."/>
        </authorList>
    </citation>
    <scope>NUCLEOTIDE SEQUENCE</scope>
</reference>
<evidence type="ECO:0000313" key="3">
    <source>
        <dbReference type="EMBL" id="CAF4840649.1"/>
    </source>
</evidence>
<accession>A0A8S3BS45</accession>
<evidence type="ECO:0000256" key="1">
    <source>
        <dbReference type="PROSITE-ProRule" id="PRU00042"/>
    </source>
</evidence>
<dbReference type="Proteomes" id="UP000676336">
    <property type="component" value="Unassembled WGS sequence"/>
</dbReference>
<dbReference type="PROSITE" id="PS00028">
    <property type="entry name" value="ZINC_FINGER_C2H2_1"/>
    <property type="match status" value="1"/>
</dbReference>
<proteinExistence type="predicted"/>
<dbReference type="AlphaFoldDB" id="A0A8S3BS45"/>
<evidence type="ECO:0000259" key="2">
    <source>
        <dbReference type="PROSITE" id="PS50157"/>
    </source>
</evidence>
<sequence>MVQHGSKARLHPCRQCDVYFMFSMHLINHQYSHTDETSVLKTNGSTSIGTKLSIKSKFINNEDKKQSNDDD</sequence>
<dbReference type="InterPro" id="IPR013087">
    <property type="entry name" value="Znf_C2H2_type"/>
</dbReference>
<feature type="domain" description="C2H2-type" evidence="2">
    <location>
        <begin position="11"/>
        <end position="38"/>
    </location>
</feature>
<keyword evidence="1" id="KW-0862">Zinc</keyword>